<dbReference type="SUPFAM" id="SSF51261">
    <property type="entry name" value="Duplicated hybrid motif"/>
    <property type="match status" value="1"/>
</dbReference>
<dbReference type="PANTHER" id="PTHR21666:SF289">
    <property type="entry name" value="L-ALA--D-GLU ENDOPEPTIDASE"/>
    <property type="match status" value="1"/>
</dbReference>
<gene>
    <name evidence="4" type="ORF">SMC7_00120</name>
</gene>
<protein>
    <submittedName>
        <fullName evidence="4">M23 family peptidase</fullName>
    </submittedName>
</protein>
<accession>A0A398D0E7</accession>
<organism evidence="4 5">
    <name type="scientific">Candidatus Cryosericum terrychapinii</name>
    <dbReference type="NCBI Taxonomy" id="2290919"/>
    <lineage>
        <taxon>Bacteria</taxon>
        <taxon>Pseudomonadati</taxon>
        <taxon>Caldisericota/Cryosericota group</taxon>
        <taxon>Candidatus Cryosericota</taxon>
        <taxon>Candidatus Cryosericia</taxon>
        <taxon>Candidatus Cryosericales</taxon>
        <taxon>Candidatus Cryosericaceae</taxon>
        <taxon>Candidatus Cryosericum</taxon>
    </lineage>
</organism>
<dbReference type="Pfam" id="PF01551">
    <property type="entry name" value="Peptidase_M23"/>
    <property type="match status" value="1"/>
</dbReference>
<keyword evidence="5" id="KW-1185">Reference proteome</keyword>
<keyword evidence="1" id="KW-0732">Signal</keyword>
<reference evidence="4 5" key="1">
    <citation type="submission" date="2018-09" db="EMBL/GenBank/DDBJ databases">
        <title>Discovery and Ecogenomic Context for Candidatus Cryosericales, a Global Caldiserica Order Active in Thawing Permafrost.</title>
        <authorList>
            <person name="Martinez M.A."/>
            <person name="Woodcroft B.J."/>
            <person name="Ignacio Espinoza J.C."/>
            <person name="Zayed A."/>
            <person name="Singleton C.M."/>
            <person name="Boyd J."/>
            <person name="Li Y.-F."/>
            <person name="Purvine S."/>
            <person name="Maughan H."/>
            <person name="Hodgkins S.B."/>
            <person name="Anderson D."/>
            <person name="Sederholm M."/>
            <person name="Temperton B."/>
            <person name="Saleska S.R."/>
            <person name="Tyson G.W."/>
            <person name="Rich V.I."/>
        </authorList>
    </citation>
    <scope>NUCLEOTIDE SEQUENCE [LARGE SCALE GENOMIC DNA]</scope>
    <source>
        <strain evidence="4 5">SMC7</strain>
    </source>
</reference>
<dbReference type="Gene3D" id="2.70.70.10">
    <property type="entry name" value="Glucose Permease (Domain IIA)"/>
    <property type="match status" value="1"/>
</dbReference>
<comment type="caution">
    <text evidence="4">The sequence shown here is derived from an EMBL/GenBank/DDBJ whole genome shotgun (WGS) entry which is preliminary data.</text>
</comment>
<dbReference type="OrthoDB" id="9815245at2"/>
<dbReference type="PANTHER" id="PTHR21666">
    <property type="entry name" value="PEPTIDASE-RELATED"/>
    <property type="match status" value="1"/>
</dbReference>
<name>A0A398D0E7_9BACT</name>
<proteinExistence type="predicted"/>
<dbReference type="InterPro" id="IPR016047">
    <property type="entry name" value="M23ase_b-sheet_dom"/>
</dbReference>
<dbReference type="RefSeq" id="WP_119088361.1">
    <property type="nucleotide sequence ID" value="NZ_QXIS01000001.1"/>
</dbReference>
<dbReference type="Proteomes" id="UP000266328">
    <property type="component" value="Unassembled WGS sequence"/>
</dbReference>
<dbReference type="AlphaFoldDB" id="A0A398D0E7"/>
<feature type="domain" description="M23ase beta-sheet core" evidence="3">
    <location>
        <begin position="217"/>
        <end position="311"/>
    </location>
</feature>
<dbReference type="EMBL" id="QXIS01000001">
    <property type="protein sequence ID" value="RIE06929.1"/>
    <property type="molecule type" value="Genomic_DNA"/>
</dbReference>
<keyword evidence="2" id="KW-1133">Transmembrane helix</keyword>
<dbReference type="CDD" id="cd12797">
    <property type="entry name" value="M23_peptidase"/>
    <property type="match status" value="1"/>
</dbReference>
<evidence type="ECO:0000259" key="3">
    <source>
        <dbReference type="Pfam" id="PF01551"/>
    </source>
</evidence>
<dbReference type="GO" id="GO:0004222">
    <property type="term" value="F:metalloendopeptidase activity"/>
    <property type="evidence" value="ECO:0007669"/>
    <property type="project" value="TreeGrafter"/>
</dbReference>
<feature type="transmembrane region" description="Helical" evidence="2">
    <location>
        <begin position="36"/>
        <end position="57"/>
    </location>
</feature>
<dbReference type="InterPro" id="IPR011055">
    <property type="entry name" value="Dup_hybrid_motif"/>
</dbReference>
<evidence type="ECO:0000313" key="5">
    <source>
        <dbReference type="Proteomes" id="UP000266328"/>
    </source>
</evidence>
<dbReference type="InterPro" id="IPR050570">
    <property type="entry name" value="Cell_wall_metabolism_enzyme"/>
</dbReference>
<keyword evidence="2" id="KW-0812">Transmembrane</keyword>
<keyword evidence="2" id="KW-0472">Membrane</keyword>
<evidence type="ECO:0000256" key="1">
    <source>
        <dbReference type="ARBA" id="ARBA00022729"/>
    </source>
</evidence>
<sequence length="316" mass="33973">MAKKASVENKSKRTGYSVVIVPLYEGCARQFKISRFAIYSVITAFVLFVSSFVYVFVQNTRLKNTVAQYNGMGLDQVIRLQATQLDAANEAISKSNTELDALKTYVVYLGTLDAKVRKTLGFAANNVSLASILKSTATPTLSVSRGLAAGATQLSTSTAVVQQEAEAREKNLIVLQDAASKYNSLLAQTPSIWPLYGLITSEYGWRSNPFGGSSGEYHDGVDIAAPYGTAIRATADGKVEQSGWNGSYGISVTLYHRDGIETLYGHMSRTAVSAGQTVKKGQVIGFEGSTGRATGAHCHYEVMINGDAVNPMTYLN</sequence>
<evidence type="ECO:0000313" key="4">
    <source>
        <dbReference type="EMBL" id="RIE06929.1"/>
    </source>
</evidence>
<evidence type="ECO:0000256" key="2">
    <source>
        <dbReference type="SAM" id="Phobius"/>
    </source>
</evidence>